<dbReference type="PANTHER" id="PTHR39962:SF1">
    <property type="entry name" value="LPXI FAMILY PROTEIN"/>
    <property type="match status" value="1"/>
</dbReference>
<reference evidence="3 4" key="1">
    <citation type="submission" date="2018-03" db="EMBL/GenBank/DDBJ databases">
        <title>Genomic Encyclopedia of Archaeal and Bacterial Type Strains, Phase II (KMG-II): from individual species to whole genera.</title>
        <authorList>
            <person name="Goeker M."/>
        </authorList>
    </citation>
    <scope>NUCLEOTIDE SEQUENCE [LARGE SCALE GENOMIC DNA]</scope>
    <source>
        <strain evidence="3 4">DSM 100673</strain>
    </source>
</reference>
<dbReference type="Gene3D" id="3.40.50.20">
    <property type="match status" value="1"/>
</dbReference>
<dbReference type="EMBL" id="PYGJ01000018">
    <property type="protein sequence ID" value="PSL17395.1"/>
    <property type="molecule type" value="Genomic_DNA"/>
</dbReference>
<dbReference type="PANTHER" id="PTHR39962">
    <property type="entry name" value="BLL4848 PROTEIN"/>
    <property type="match status" value="1"/>
</dbReference>
<evidence type="ECO:0008006" key="5">
    <source>
        <dbReference type="Google" id="ProtNLM"/>
    </source>
</evidence>
<dbReference type="Pfam" id="PF17930">
    <property type="entry name" value="LpxI_N"/>
    <property type="match status" value="1"/>
</dbReference>
<evidence type="ECO:0000259" key="2">
    <source>
        <dbReference type="Pfam" id="PF17930"/>
    </source>
</evidence>
<dbReference type="Proteomes" id="UP000240418">
    <property type="component" value="Unassembled WGS sequence"/>
</dbReference>
<dbReference type="Pfam" id="PF06230">
    <property type="entry name" value="LpxI_C"/>
    <property type="match status" value="1"/>
</dbReference>
<feature type="domain" description="LpxI C-terminal" evidence="1">
    <location>
        <begin position="129"/>
        <end position="261"/>
    </location>
</feature>
<gene>
    <name evidence="3" type="ORF">CLV88_11870</name>
</gene>
<dbReference type="AlphaFoldDB" id="A0A2P8F6Q6"/>
<comment type="caution">
    <text evidence="3">The sequence shown here is derived from an EMBL/GenBank/DDBJ whole genome shotgun (WGS) entry which is preliminary data.</text>
</comment>
<dbReference type="InterPro" id="IPR010415">
    <property type="entry name" value="LpxI_C"/>
</dbReference>
<sequence>MKRLGILSGSGALPVAVSAVHPDALRIVFDDVAHEMPAPVEQHSLNKMGGIYDALHAGGVSDIVLAGAMGRPALNPAEFDAGMMALAPRLLPALQGGDDAILRLMIASFEEQGFVVRGAHELLPELTVPEGLFAGPEPSDAALSDAKRAMDILLALSPLDVGQGAVVAAGLCLGVETLQGTDAMLGFVAQTPERLRRGKGVMVKAPKRGQDLRVDMPAVGPQTVHNAATAGLEGIVVSAGEVLLLEADATRTALDETGLFLLGQVL</sequence>
<dbReference type="Gene3D" id="3.40.140.80">
    <property type="match status" value="1"/>
</dbReference>
<keyword evidence="4" id="KW-1185">Reference proteome</keyword>
<feature type="domain" description="LpxI N-terminal" evidence="2">
    <location>
        <begin position="3"/>
        <end position="126"/>
    </location>
</feature>
<dbReference type="RefSeq" id="WP_106610110.1">
    <property type="nucleotide sequence ID" value="NZ_PYGJ01000018.1"/>
</dbReference>
<organism evidence="3 4">
    <name type="scientific">Shimia abyssi</name>
    <dbReference type="NCBI Taxonomy" id="1662395"/>
    <lineage>
        <taxon>Bacteria</taxon>
        <taxon>Pseudomonadati</taxon>
        <taxon>Pseudomonadota</taxon>
        <taxon>Alphaproteobacteria</taxon>
        <taxon>Rhodobacterales</taxon>
        <taxon>Roseobacteraceae</taxon>
    </lineage>
</organism>
<dbReference type="InterPro" id="IPR041255">
    <property type="entry name" value="LpxI_N"/>
</dbReference>
<evidence type="ECO:0000259" key="1">
    <source>
        <dbReference type="Pfam" id="PF06230"/>
    </source>
</evidence>
<dbReference type="OrthoDB" id="9789836at2"/>
<dbReference type="InterPro" id="IPR053174">
    <property type="entry name" value="LpxI"/>
</dbReference>
<accession>A0A2P8F6Q6</accession>
<name>A0A2P8F6Q6_9RHOB</name>
<proteinExistence type="predicted"/>
<protein>
    <recommendedName>
        <fullName evidence="5">Phosphatidate cytidylyltransferase</fullName>
    </recommendedName>
</protein>
<evidence type="ECO:0000313" key="3">
    <source>
        <dbReference type="EMBL" id="PSL17395.1"/>
    </source>
</evidence>
<evidence type="ECO:0000313" key="4">
    <source>
        <dbReference type="Proteomes" id="UP000240418"/>
    </source>
</evidence>
<dbReference type="InterPro" id="IPR043167">
    <property type="entry name" value="LpxI_C_sf"/>
</dbReference>